<dbReference type="InterPro" id="IPR037150">
    <property type="entry name" value="H-NS_C_dom_sf"/>
</dbReference>
<dbReference type="Pfam" id="PF00816">
    <property type="entry name" value="Histone_HNS"/>
    <property type="match status" value="1"/>
</dbReference>
<dbReference type="InterPro" id="IPR027444">
    <property type="entry name" value="H-NS_C_dom"/>
</dbReference>
<protein>
    <submittedName>
        <fullName evidence="7">DNA-binding protein H-NS</fullName>
    </submittedName>
</protein>
<dbReference type="PANTHER" id="PTHR38097:SF2">
    <property type="entry name" value="DNA-BINDING PROTEIN STPA"/>
    <property type="match status" value="1"/>
</dbReference>
<evidence type="ECO:0000256" key="2">
    <source>
        <dbReference type="ARBA" id="ARBA00010610"/>
    </source>
</evidence>
<dbReference type="GO" id="GO:0003680">
    <property type="term" value="F:minor groove of adenine-thymine-rich DNA binding"/>
    <property type="evidence" value="ECO:0007669"/>
    <property type="project" value="TreeGrafter"/>
</dbReference>
<keyword evidence="4 7" id="KW-0238">DNA-binding</keyword>
<dbReference type="GO" id="GO:0009295">
    <property type="term" value="C:nucleoid"/>
    <property type="evidence" value="ECO:0007669"/>
    <property type="project" value="UniProtKB-SubCell"/>
</dbReference>
<evidence type="ECO:0000256" key="3">
    <source>
        <dbReference type="ARBA" id="ARBA00022490"/>
    </source>
</evidence>
<dbReference type="GO" id="GO:0000976">
    <property type="term" value="F:transcription cis-regulatory region binding"/>
    <property type="evidence" value="ECO:0007669"/>
    <property type="project" value="TreeGrafter"/>
</dbReference>
<dbReference type="AlphaFoldDB" id="A0A1I4G4V0"/>
<dbReference type="Gene3D" id="4.10.430.10">
    <property type="entry name" value="Histone-like protein H-NS, C-terminal domain"/>
    <property type="match status" value="1"/>
</dbReference>
<dbReference type="RefSeq" id="WP_090189515.1">
    <property type="nucleotide sequence ID" value="NZ_CAXYBM010000013.1"/>
</dbReference>
<dbReference type="GO" id="GO:0032993">
    <property type="term" value="C:protein-DNA complex"/>
    <property type="evidence" value="ECO:0007669"/>
    <property type="project" value="TreeGrafter"/>
</dbReference>
<dbReference type="SMART" id="SM00528">
    <property type="entry name" value="HNS"/>
    <property type="match status" value="1"/>
</dbReference>
<reference evidence="7 8" key="1">
    <citation type="submission" date="2016-10" db="EMBL/GenBank/DDBJ databases">
        <authorList>
            <person name="de Groot N.N."/>
        </authorList>
    </citation>
    <scope>NUCLEOTIDE SEQUENCE [LARGE SCALE GENOMIC DNA]</scope>
    <source>
        <strain evidence="7 8">DSM 16199</strain>
    </source>
</reference>
<dbReference type="GO" id="GO:0005829">
    <property type="term" value="C:cytosol"/>
    <property type="evidence" value="ECO:0007669"/>
    <property type="project" value="TreeGrafter"/>
</dbReference>
<feature type="region of interest" description="Disordered" evidence="5">
    <location>
        <begin position="56"/>
        <end position="110"/>
    </location>
</feature>
<dbReference type="GeneID" id="97889873"/>
<dbReference type="EMBL" id="FOTF01000011">
    <property type="protein sequence ID" value="SFL24106.1"/>
    <property type="molecule type" value="Genomic_DNA"/>
</dbReference>
<evidence type="ECO:0000256" key="1">
    <source>
        <dbReference type="ARBA" id="ARBA00004453"/>
    </source>
</evidence>
<evidence type="ECO:0000256" key="5">
    <source>
        <dbReference type="SAM" id="MobiDB-lite"/>
    </source>
</evidence>
<dbReference type="SUPFAM" id="SSF81273">
    <property type="entry name" value="H-NS histone-like proteins"/>
    <property type="match status" value="1"/>
</dbReference>
<comment type="subcellular location">
    <subcellularLocation>
        <location evidence="1">Cytoplasm</location>
        <location evidence="1">Nucleoid</location>
    </subcellularLocation>
</comment>
<comment type="similarity">
    <text evidence="2">Belongs to the histone-like protein H-NS family.</text>
</comment>
<keyword evidence="8" id="KW-1185">Reference proteome</keyword>
<dbReference type="OrthoDB" id="5297879at2"/>
<accession>A0A1I4G4V0</accession>
<name>A0A1I4G4V0_9RHOB</name>
<evidence type="ECO:0000256" key="4">
    <source>
        <dbReference type="ARBA" id="ARBA00023125"/>
    </source>
</evidence>
<dbReference type="GO" id="GO:0003681">
    <property type="term" value="F:bent DNA binding"/>
    <property type="evidence" value="ECO:0007669"/>
    <property type="project" value="TreeGrafter"/>
</dbReference>
<dbReference type="GO" id="GO:0001217">
    <property type="term" value="F:DNA-binding transcription repressor activity"/>
    <property type="evidence" value="ECO:0007669"/>
    <property type="project" value="TreeGrafter"/>
</dbReference>
<evidence type="ECO:0000313" key="8">
    <source>
        <dbReference type="Proteomes" id="UP000199550"/>
    </source>
</evidence>
<dbReference type="Proteomes" id="UP000199550">
    <property type="component" value="Unassembled WGS sequence"/>
</dbReference>
<feature type="domain" description="DNA-binding protein H-NS-like C-terminal" evidence="6">
    <location>
        <begin position="65"/>
        <end position="110"/>
    </location>
</feature>
<gene>
    <name evidence="7" type="ORF">SAMN04488004_11156</name>
</gene>
<organism evidence="7 8">
    <name type="scientific">Loktanella salsilacus</name>
    <dbReference type="NCBI Taxonomy" id="195913"/>
    <lineage>
        <taxon>Bacteria</taxon>
        <taxon>Pseudomonadati</taxon>
        <taxon>Pseudomonadota</taxon>
        <taxon>Alphaproteobacteria</taxon>
        <taxon>Rhodobacterales</taxon>
        <taxon>Roseobacteraceae</taxon>
        <taxon>Loktanella</taxon>
    </lineage>
</organism>
<evidence type="ECO:0000259" key="6">
    <source>
        <dbReference type="SMART" id="SM00528"/>
    </source>
</evidence>
<sequence length="110" mass="11907">MNADLKSMTRKDLEKLRKDVDAALKSVESRELKMAHDAAAKAAADFGYSLSDLADMAGSKKRGGSGPKSVSAPKYRNPADATQTWTGKGRQPEWYKSEMANGTDPSTLEI</sequence>
<evidence type="ECO:0000313" key="7">
    <source>
        <dbReference type="EMBL" id="SFL24106.1"/>
    </source>
</evidence>
<proteinExistence type="inferred from homology"/>
<keyword evidence="3" id="KW-0963">Cytoplasm</keyword>
<dbReference type="PANTHER" id="PTHR38097">
    <property type="match status" value="1"/>
</dbReference>